<dbReference type="InterPro" id="IPR011034">
    <property type="entry name" value="Formyl_transferase-like_C_sf"/>
</dbReference>
<dbReference type="CDD" id="cd08651">
    <property type="entry name" value="FMT_core_like_4"/>
    <property type="match status" value="1"/>
</dbReference>
<feature type="domain" description="Formyl transferase C-terminal" evidence="2">
    <location>
        <begin position="205"/>
        <end position="292"/>
    </location>
</feature>
<dbReference type="Gene3D" id="3.40.50.12230">
    <property type="match status" value="1"/>
</dbReference>
<protein>
    <submittedName>
        <fullName evidence="3">Methionyl-tRNA formyltransferase</fullName>
    </submittedName>
</protein>
<dbReference type="GO" id="GO:0004479">
    <property type="term" value="F:methionyl-tRNA formyltransferase activity"/>
    <property type="evidence" value="ECO:0007669"/>
    <property type="project" value="TreeGrafter"/>
</dbReference>
<organism evidence="3 4">
    <name type="scientific">Sphingobium baderi</name>
    <dbReference type="NCBI Taxonomy" id="1332080"/>
    <lineage>
        <taxon>Bacteria</taxon>
        <taxon>Pseudomonadati</taxon>
        <taxon>Pseudomonadota</taxon>
        <taxon>Alphaproteobacteria</taxon>
        <taxon>Sphingomonadales</taxon>
        <taxon>Sphingomonadaceae</taxon>
        <taxon>Sphingobium</taxon>
    </lineage>
</organism>
<evidence type="ECO:0000259" key="1">
    <source>
        <dbReference type="Pfam" id="PF00551"/>
    </source>
</evidence>
<dbReference type="SUPFAM" id="SSF50486">
    <property type="entry name" value="FMT C-terminal domain-like"/>
    <property type="match status" value="1"/>
</dbReference>
<dbReference type="Proteomes" id="UP000056968">
    <property type="component" value="Chromosome"/>
</dbReference>
<keyword evidence="3" id="KW-0808">Transferase</keyword>
<dbReference type="PANTHER" id="PTHR11138">
    <property type="entry name" value="METHIONYL-TRNA FORMYLTRANSFERASE"/>
    <property type="match status" value="1"/>
</dbReference>
<dbReference type="STRING" id="1332080.ATN00_05290"/>
<gene>
    <name evidence="3" type="ORF">ATN00_05290</name>
</gene>
<reference evidence="3 4" key="1">
    <citation type="submission" date="2015-11" db="EMBL/GenBank/DDBJ databases">
        <title>A Two-component Flavoprotein Monooxygenase System MeaXY Responsible for para-Hydroxylation of 2-Methyl-6-ethylaniline and 2,6-Diethylaniline in Sphingobium baderi DE-13.</title>
        <authorList>
            <person name="Cheng M."/>
            <person name="Meng Q."/>
            <person name="Yang Y."/>
            <person name="Chu C."/>
            <person name="Yan X."/>
            <person name="He J."/>
            <person name="Li S."/>
        </authorList>
    </citation>
    <scope>NUCLEOTIDE SEQUENCE [LARGE SCALE GENOMIC DNA]</scope>
    <source>
        <strain evidence="3 4">DE-13</strain>
    </source>
</reference>
<dbReference type="Pfam" id="PF02911">
    <property type="entry name" value="Formyl_trans_C"/>
    <property type="match status" value="1"/>
</dbReference>
<sequence length="304" mass="32885">MRAVIIGSVDSSRVAIEAVARAPGWFLPLVVTLPASLSHRHSDYVDLRPAADAAGARLIEARDVNAPEICAAITAASPDHVFVIGWSQICREPFMQAAGDGLIGYHPAPLPRMRGRAVIPWTILNQEPITGGTLFWIDAGVDSGPILEQRFIHVAPDETAGSLYHRHMQLLERMLDDALQALVAGTARREPQDERFATWTAGRTVESGRIDWSASARDVERLIRAAGRPYPGARTLAPSSDDDLILWQARLAFELGHHLAMPGQIVGRSERGFTVFCGDGAAIEVTEWEGGGGTIPKMHARLGG</sequence>
<dbReference type="InterPro" id="IPR002376">
    <property type="entry name" value="Formyl_transf_N"/>
</dbReference>
<evidence type="ECO:0000313" key="3">
    <source>
        <dbReference type="EMBL" id="ALR19812.1"/>
    </source>
</evidence>
<dbReference type="InterPro" id="IPR005793">
    <property type="entry name" value="Formyl_trans_C"/>
</dbReference>
<dbReference type="PANTHER" id="PTHR11138:SF5">
    <property type="entry name" value="METHIONYL-TRNA FORMYLTRANSFERASE, MITOCHONDRIAL"/>
    <property type="match status" value="1"/>
</dbReference>
<dbReference type="KEGG" id="sbd:ATN00_05290"/>
<keyword evidence="4" id="KW-1185">Reference proteome</keyword>
<dbReference type="RefSeq" id="WP_062062977.1">
    <property type="nucleotide sequence ID" value="NZ_CP013264.1"/>
</dbReference>
<dbReference type="AlphaFoldDB" id="A0A0S3EWM0"/>
<name>A0A0S3EWM0_9SPHN</name>
<feature type="domain" description="Formyl transferase N-terminal" evidence="1">
    <location>
        <begin position="54"/>
        <end position="173"/>
    </location>
</feature>
<dbReference type="GO" id="GO:0005829">
    <property type="term" value="C:cytosol"/>
    <property type="evidence" value="ECO:0007669"/>
    <property type="project" value="TreeGrafter"/>
</dbReference>
<evidence type="ECO:0000259" key="2">
    <source>
        <dbReference type="Pfam" id="PF02911"/>
    </source>
</evidence>
<accession>A0A0S3EWM0</accession>
<dbReference type="EMBL" id="CP013264">
    <property type="protein sequence ID" value="ALR19812.1"/>
    <property type="molecule type" value="Genomic_DNA"/>
</dbReference>
<proteinExistence type="predicted"/>
<dbReference type="Pfam" id="PF00551">
    <property type="entry name" value="Formyl_trans_N"/>
    <property type="match status" value="1"/>
</dbReference>
<evidence type="ECO:0000313" key="4">
    <source>
        <dbReference type="Proteomes" id="UP000056968"/>
    </source>
</evidence>
<dbReference type="OrthoDB" id="5355061at2"/>
<dbReference type="SUPFAM" id="SSF53328">
    <property type="entry name" value="Formyltransferase"/>
    <property type="match status" value="1"/>
</dbReference>
<dbReference type="InterPro" id="IPR036477">
    <property type="entry name" value="Formyl_transf_N_sf"/>
</dbReference>